<keyword evidence="3" id="KW-1185">Reference proteome</keyword>
<accession>A0ABR1VFF3</accession>
<evidence type="ECO:0000256" key="1">
    <source>
        <dbReference type="SAM" id="MobiDB-lite"/>
    </source>
</evidence>
<reference evidence="2 3" key="1">
    <citation type="submission" date="2023-01" db="EMBL/GenBank/DDBJ databases">
        <title>Analysis of 21 Apiospora genomes using comparative genomics revels a genus with tremendous synthesis potential of carbohydrate active enzymes and secondary metabolites.</title>
        <authorList>
            <person name="Sorensen T."/>
        </authorList>
    </citation>
    <scope>NUCLEOTIDE SEQUENCE [LARGE SCALE GENOMIC DNA]</scope>
    <source>
        <strain evidence="2 3">CBS 135458</strain>
    </source>
</reference>
<proteinExistence type="predicted"/>
<evidence type="ECO:0000313" key="2">
    <source>
        <dbReference type="EMBL" id="KAK8069947.1"/>
    </source>
</evidence>
<evidence type="ECO:0000313" key="3">
    <source>
        <dbReference type="Proteomes" id="UP001480595"/>
    </source>
</evidence>
<dbReference type="Proteomes" id="UP001480595">
    <property type="component" value="Unassembled WGS sequence"/>
</dbReference>
<organism evidence="2 3">
    <name type="scientific">Apiospora phragmitis</name>
    <dbReference type="NCBI Taxonomy" id="2905665"/>
    <lineage>
        <taxon>Eukaryota</taxon>
        <taxon>Fungi</taxon>
        <taxon>Dikarya</taxon>
        <taxon>Ascomycota</taxon>
        <taxon>Pezizomycotina</taxon>
        <taxon>Sordariomycetes</taxon>
        <taxon>Xylariomycetidae</taxon>
        <taxon>Amphisphaeriales</taxon>
        <taxon>Apiosporaceae</taxon>
        <taxon>Apiospora</taxon>
    </lineage>
</organism>
<protein>
    <submittedName>
        <fullName evidence="2">Uncharacterized protein</fullName>
    </submittedName>
</protein>
<feature type="region of interest" description="Disordered" evidence="1">
    <location>
        <begin position="44"/>
        <end position="86"/>
    </location>
</feature>
<dbReference type="EMBL" id="JAQQWL010000006">
    <property type="protein sequence ID" value="KAK8069947.1"/>
    <property type="molecule type" value="Genomic_DNA"/>
</dbReference>
<sequence>MEQELFEKICQLEATELRQVLLGLCLDPKNKESVIKHIKLLPREEATRSTEPQQSKPSSSSVQPNPGAQNHSAGESSKHSRRTSSVFTTPYTRQKCENCDFWFTAIDNADRACKFHPGMLKQGFSIIYVYLTSTAIGHTVLDPSALIWNILGDGSAPSDWDNENG</sequence>
<feature type="compositionally biased region" description="Polar residues" evidence="1">
    <location>
        <begin position="66"/>
        <end position="75"/>
    </location>
</feature>
<dbReference type="GeneID" id="92091035"/>
<feature type="compositionally biased region" description="Low complexity" evidence="1">
    <location>
        <begin position="52"/>
        <end position="64"/>
    </location>
</feature>
<dbReference type="RefSeq" id="XP_066717241.1">
    <property type="nucleotide sequence ID" value="XM_066857972.1"/>
</dbReference>
<gene>
    <name evidence="2" type="ORF">PG994_006563</name>
</gene>
<name>A0ABR1VFF3_9PEZI</name>
<comment type="caution">
    <text evidence="2">The sequence shown here is derived from an EMBL/GenBank/DDBJ whole genome shotgun (WGS) entry which is preliminary data.</text>
</comment>